<dbReference type="Pfam" id="PF21760">
    <property type="entry name" value="SecD_1st"/>
    <property type="match status" value="1"/>
</dbReference>
<comment type="similarity">
    <text evidence="9">Belongs to the SecD/SecF family. SecD subfamily.</text>
</comment>
<dbReference type="PANTHER" id="PTHR30081">
    <property type="entry name" value="PROTEIN-EXPORT MEMBRANE PROTEIN SEC"/>
    <property type="match status" value="1"/>
</dbReference>
<evidence type="ECO:0000256" key="3">
    <source>
        <dbReference type="ARBA" id="ARBA00022475"/>
    </source>
</evidence>
<dbReference type="HAMAP" id="MF_01463_B">
    <property type="entry name" value="SecD_B"/>
    <property type="match status" value="1"/>
</dbReference>
<evidence type="ECO:0000256" key="4">
    <source>
        <dbReference type="ARBA" id="ARBA00022692"/>
    </source>
</evidence>
<dbReference type="AlphaFoldDB" id="A0A0U4WE16"/>
<keyword evidence="7 9" id="KW-0811">Translocation</keyword>
<feature type="domain" description="SecDF P1 head subdomain" evidence="12">
    <location>
        <begin position="123"/>
        <end position="217"/>
    </location>
</feature>
<evidence type="ECO:0000259" key="12">
    <source>
        <dbReference type="Pfam" id="PF22599"/>
    </source>
</evidence>
<keyword evidence="6 9" id="KW-1133">Transmembrane helix</keyword>
<dbReference type="EMBL" id="AP017312">
    <property type="protein sequence ID" value="BAU27032.1"/>
    <property type="molecule type" value="Genomic_DNA"/>
</dbReference>
<keyword evidence="2 9" id="KW-0813">Transport</keyword>
<dbReference type="Gene3D" id="3.30.70.3220">
    <property type="match status" value="1"/>
</dbReference>
<dbReference type="InterPro" id="IPR048631">
    <property type="entry name" value="SecD_1st"/>
</dbReference>
<feature type="domain" description="Protein export membrane protein SecD/SecF C-terminal" evidence="10">
    <location>
        <begin position="223"/>
        <end position="378"/>
    </location>
</feature>
<dbReference type="GO" id="GO:0043952">
    <property type="term" value="P:protein transport by the Sec complex"/>
    <property type="evidence" value="ECO:0007669"/>
    <property type="project" value="UniProtKB-UniRule"/>
</dbReference>
<dbReference type="PANTHER" id="PTHR30081:SF1">
    <property type="entry name" value="PROTEIN TRANSLOCASE SUBUNIT SECD"/>
    <property type="match status" value="1"/>
</dbReference>
<dbReference type="Proteomes" id="UP000217696">
    <property type="component" value="Chromosome"/>
</dbReference>
<name>A0A0U4WE16_9BACL</name>
<dbReference type="Gene3D" id="1.20.1640.10">
    <property type="entry name" value="Multidrug efflux transporter AcrB transmembrane domain"/>
    <property type="match status" value="1"/>
</dbReference>
<dbReference type="NCBIfam" id="TIGR00916">
    <property type="entry name" value="2A0604s01"/>
    <property type="match status" value="1"/>
</dbReference>
<evidence type="ECO:0000259" key="10">
    <source>
        <dbReference type="Pfam" id="PF02355"/>
    </source>
</evidence>
<evidence type="ECO:0000256" key="1">
    <source>
        <dbReference type="ARBA" id="ARBA00004651"/>
    </source>
</evidence>
<evidence type="ECO:0000256" key="5">
    <source>
        <dbReference type="ARBA" id="ARBA00022927"/>
    </source>
</evidence>
<reference evidence="13 14" key="1">
    <citation type="submission" date="2015-12" db="EMBL/GenBank/DDBJ databases">
        <title>Genome sequence of Aneurinibacillus soli.</title>
        <authorList>
            <person name="Lee J.S."/>
            <person name="Lee K.C."/>
            <person name="Kim K.K."/>
            <person name="Lee B.W."/>
        </authorList>
    </citation>
    <scope>NUCLEOTIDE SEQUENCE [LARGE SCALE GENOMIC DNA]</scope>
    <source>
        <strain evidence="13 14">CB4</strain>
    </source>
</reference>
<protein>
    <recommendedName>
        <fullName evidence="9">Protein translocase subunit SecD</fullName>
    </recommendedName>
</protein>
<comment type="subcellular location">
    <subcellularLocation>
        <location evidence="1 9">Cell membrane</location>
        <topology evidence="1 9">Multi-pass membrane protein</topology>
    </subcellularLocation>
</comment>
<dbReference type="GO" id="GO:0006605">
    <property type="term" value="P:protein targeting"/>
    <property type="evidence" value="ECO:0007669"/>
    <property type="project" value="UniProtKB-UniRule"/>
</dbReference>
<organism evidence="13 14">
    <name type="scientific">Aneurinibacillus soli</name>
    <dbReference type="NCBI Taxonomy" id="1500254"/>
    <lineage>
        <taxon>Bacteria</taxon>
        <taxon>Bacillati</taxon>
        <taxon>Bacillota</taxon>
        <taxon>Bacilli</taxon>
        <taxon>Bacillales</taxon>
        <taxon>Paenibacillaceae</taxon>
        <taxon>Aneurinibacillus group</taxon>
        <taxon>Aneurinibacillus</taxon>
    </lineage>
</organism>
<evidence type="ECO:0000256" key="2">
    <source>
        <dbReference type="ARBA" id="ARBA00022448"/>
    </source>
</evidence>
<dbReference type="InterPro" id="IPR055344">
    <property type="entry name" value="SecD_SecF_C_bact"/>
</dbReference>
<comment type="caution">
    <text evidence="9">Lacks conserved residue(s) required for the propagation of feature annotation.</text>
</comment>
<feature type="domain" description="Protein translocase subunit SecDF P1" evidence="11">
    <location>
        <begin position="63"/>
        <end position="120"/>
    </location>
</feature>
<dbReference type="RefSeq" id="WP_231956160.1">
    <property type="nucleotide sequence ID" value="NZ_AP017312.1"/>
</dbReference>
<dbReference type="NCBIfam" id="TIGR01129">
    <property type="entry name" value="secD"/>
    <property type="match status" value="1"/>
</dbReference>
<evidence type="ECO:0000259" key="11">
    <source>
        <dbReference type="Pfam" id="PF21760"/>
    </source>
</evidence>
<dbReference type="KEGG" id="asoc:CB4_01201"/>
<evidence type="ECO:0000256" key="9">
    <source>
        <dbReference type="HAMAP-Rule" id="MF_01463"/>
    </source>
</evidence>
<dbReference type="SUPFAM" id="SSF82866">
    <property type="entry name" value="Multidrug efflux transporter AcrB transmembrane domain"/>
    <property type="match status" value="1"/>
</dbReference>
<evidence type="ECO:0000313" key="14">
    <source>
        <dbReference type="Proteomes" id="UP000217696"/>
    </source>
</evidence>
<comment type="function">
    <text evidence="9">Part of the Sec protein translocase complex. Interacts with the SecYEG preprotein conducting channel. SecDF uses the proton motive force (PMF) to complete protein translocation after the ATP-dependent function of SecA.</text>
</comment>
<keyword evidence="8 9" id="KW-0472">Membrane</keyword>
<evidence type="ECO:0000256" key="8">
    <source>
        <dbReference type="ARBA" id="ARBA00023136"/>
    </source>
</evidence>
<dbReference type="GO" id="GO:0005886">
    <property type="term" value="C:plasma membrane"/>
    <property type="evidence" value="ECO:0007669"/>
    <property type="project" value="UniProtKB-SubCell"/>
</dbReference>
<dbReference type="FunFam" id="1.20.1640.10:FF:000004">
    <property type="entry name" value="Protein translocase subunit SecD"/>
    <property type="match status" value="1"/>
</dbReference>
<dbReference type="GO" id="GO:0065002">
    <property type="term" value="P:intracellular protein transmembrane transport"/>
    <property type="evidence" value="ECO:0007669"/>
    <property type="project" value="UniProtKB-UniRule"/>
</dbReference>
<feature type="transmembrane region" description="Helical" evidence="9">
    <location>
        <begin position="334"/>
        <end position="356"/>
    </location>
</feature>
<keyword evidence="14" id="KW-1185">Reference proteome</keyword>
<evidence type="ECO:0000256" key="6">
    <source>
        <dbReference type="ARBA" id="ARBA00022989"/>
    </source>
</evidence>
<feature type="transmembrane region" description="Helical" evidence="9">
    <location>
        <begin position="289"/>
        <end position="313"/>
    </location>
</feature>
<sequence>MIKWSRIVTLLIITAVIFGTVAMTGKKVAMNTTLGLDLRGGFEILYEVAPLDPKQKATKQTLQDAVHALESRVNVLGVSEPEIQAEGENRIRVRLAGVTDQQKARDLIGKPAKLTFRDAQGKILMDGGDLAENGAQGAFDQYQRPIVSLKFKDPKKFADVTQKYIGKPMAIYLDQELITAPTIQSVIPNGVAQIDGQKSIEEAKNLAAILNAGALPVQMKEVFSTSVGAKLGQEALHSGVEAGLIGTAIVLVFMMVYYRMPGVIACITLVAYIYLLMLMQNLMHATLTLPGIAAFILGIGMAVDANIIMYERIKEELRSGKSYLSAMRAGSKRSLSTILDANVTSIIGAIVLFWFGSSSIRGFAITLILSILVSLVTAVAGSRLLLNLAVRSNLFNKPGYYGVKERDIREL</sequence>
<keyword evidence="5 9" id="KW-0653">Protein transport</keyword>
<dbReference type="InterPro" id="IPR001036">
    <property type="entry name" value="Acrflvin-R"/>
</dbReference>
<keyword evidence="3 9" id="KW-1003">Cell membrane</keyword>
<dbReference type="InterPro" id="IPR022813">
    <property type="entry name" value="SecD/SecF_arch_bac"/>
</dbReference>
<dbReference type="PRINTS" id="PR00702">
    <property type="entry name" value="ACRIFLAVINRP"/>
</dbReference>
<comment type="subunit">
    <text evidence="9">Forms a complex with SecF. Part of the essential Sec protein translocation apparatus which comprises SecA, SecYEG and auxiliary proteins SecDF. Other proteins may also be involved.</text>
</comment>
<accession>A0A0U4WE16</accession>
<feature type="transmembrane region" description="Helical" evidence="9">
    <location>
        <begin position="263"/>
        <end position="283"/>
    </location>
</feature>
<dbReference type="Pfam" id="PF22599">
    <property type="entry name" value="SecDF_P1_head"/>
    <property type="match status" value="1"/>
</dbReference>
<dbReference type="InterPro" id="IPR054384">
    <property type="entry name" value="SecDF_P1_head"/>
</dbReference>
<evidence type="ECO:0000256" key="7">
    <source>
        <dbReference type="ARBA" id="ARBA00023010"/>
    </source>
</evidence>
<feature type="transmembrane region" description="Helical" evidence="9">
    <location>
        <begin position="235"/>
        <end position="256"/>
    </location>
</feature>
<gene>
    <name evidence="9" type="primary">secD</name>
    <name evidence="13" type="ORF">CB4_01201</name>
</gene>
<dbReference type="GO" id="GO:0015450">
    <property type="term" value="F:protein-transporting ATPase activity"/>
    <property type="evidence" value="ECO:0007669"/>
    <property type="project" value="InterPro"/>
</dbReference>
<feature type="transmembrane region" description="Helical" evidence="9">
    <location>
        <begin position="362"/>
        <end position="386"/>
    </location>
</feature>
<dbReference type="InterPro" id="IPR005791">
    <property type="entry name" value="SecD"/>
</dbReference>
<dbReference type="Pfam" id="PF02355">
    <property type="entry name" value="SecD_SecF_C"/>
    <property type="match status" value="1"/>
</dbReference>
<proteinExistence type="inferred from homology"/>
<keyword evidence="4 9" id="KW-0812">Transmembrane</keyword>
<dbReference type="InterPro" id="IPR048634">
    <property type="entry name" value="SecD_SecF_C"/>
</dbReference>
<evidence type="ECO:0000313" key="13">
    <source>
        <dbReference type="EMBL" id="BAU27032.1"/>
    </source>
</evidence>